<dbReference type="Pfam" id="PF00249">
    <property type="entry name" value="Myb_DNA-binding"/>
    <property type="match status" value="2"/>
</dbReference>
<dbReference type="SMART" id="SM00717">
    <property type="entry name" value="SANT"/>
    <property type="match status" value="2"/>
</dbReference>
<gene>
    <name evidence="1" type="ORF">V6N12_019620</name>
</gene>
<dbReference type="SUPFAM" id="SSF46689">
    <property type="entry name" value="Homeodomain-like"/>
    <property type="match status" value="1"/>
</dbReference>
<reference evidence="1 2" key="1">
    <citation type="journal article" date="2024" name="G3 (Bethesda)">
        <title>Genome assembly of Hibiscus sabdariffa L. provides insights into metabolisms of medicinal natural products.</title>
        <authorList>
            <person name="Kim T."/>
        </authorList>
    </citation>
    <scope>NUCLEOTIDE SEQUENCE [LARGE SCALE GENOMIC DNA]</scope>
    <source>
        <strain evidence="1">TK-2024</strain>
        <tissue evidence="1">Old leaves</tissue>
    </source>
</reference>
<proteinExistence type="predicted"/>
<evidence type="ECO:0000313" key="2">
    <source>
        <dbReference type="Proteomes" id="UP001472677"/>
    </source>
</evidence>
<dbReference type="InterPro" id="IPR017930">
    <property type="entry name" value="Myb_dom"/>
</dbReference>
<sequence length="484" mass="54721">MAELDKQEKIVVNGNKEEEGRLLEGLTATSTATALDFDMLCSTVASQTQGKWRELDSHANCLEQENGDFGGVFRMWEGEVVFDFMDDRRVALESACCPCYRFGKNMRRAGLGYCFLQGTVYFILVAGLFLNFLAFVVTDRHCFLYFAVASALSLGAYLGFFRMHIRRKFNIMGNDNLLDDCIYHLICPCCTLSQESRTLEMNNVQDGTWHGRGDICIGSNVEGSKAFFGLHRSPPISIKIPEGCSIQKNLNGCDKVEEQSTFSLDRRTLQGWQLQQPKSGVLHFLAEMAKSVEKTRALRKGAWSPEEDQKLTAYIKRYGIWNWAEMAKPAGLQRSGKSCRLRWVNYLRPGIKHGNFTKEEEQTIIDLHEKLGNRWSAIASKLPGRTDNEIKNHWHAHLRKRFKYDLNSLPESEPCQPSNAETDQSSSFRIDLPLPNVPRPSILESYGSISFNSLASSSSNHPVEIEEKPNIKVSIGSLDNFKAE</sequence>
<comment type="caution">
    <text evidence="1">The sequence shown here is derived from an EMBL/GenBank/DDBJ whole genome shotgun (WGS) entry which is preliminary data.</text>
</comment>
<keyword evidence="2" id="KW-1185">Reference proteome</keyword>
<dbReference type="NCBIfam" id="TIGR01571">
    <property type="entry name" value="A_thal_Cys_rich"/>
    <property type="match status" value="1"/>
</dbReference>
<dbReference type="PROSITE" id="PS51294">
    <property type="entry name" value="HTH_MYB"/>
    <property type="match status" value="2"/>
</dbReference>
<dbReference type="PANTHER" id="PTHR47997:SF28">
    <property type="entry name" value="TRANSCRIPTION FACTOR MYB15-LIKE"/>
    <property type="match status" value="1"/>
</dbReference>
<dbReference type="Pfam" id="PF04749">
    <property type="entry name" value="PLAC8"/>
    <property type="match status" value="1"/>
</dbReference>
<evidence type="ECO:0000313" key="1">
    <source>
        <dbReference type="EMBL" id="KAK8501880.1"/>
    </source>
</evidence>
<dbReference type="PROSITE" id="PS50090">
    <property type="entry name" value="MYB_LIKE"/>
    <property type="match status" value="2"/>
</dbReference>
<dbReference type="InterPro" id="IPR051953">
    <property type="entry name" value="Plant_SW-associated_TFs"/>
</dbReference>
<dbReference type="Gene3D" id="1.10.10.60">
    <property type="entry name" value="Homeodomain-like"/>
    <property type="match status" value="2"/>
</dbReference>
<protein>
    <submittedName>
        <fullName evidence="1">Uncharacterized protein</fullName>
    </submittedName>
</protein>
<organism evidence="1 2">
    <name type="scientific">Hibiscus sabdariffa</name>
    <name type="common">roselle</name>
    <dbReference type="NCBI Taxonomy" id="183260"/>
    <lineage>
        <taxon>Eukaryota</taxon>
        <taxon>Viridiplantae</taxon>
        <taxon>Streptophyta</taxon>
        <taxon>Embryophyta</taxon>
        <taxon>Tracheophyta</taxon>
        <taxon>Spermatophyta</taxon>
        <taxon>Magnoliopsida</taxon>
        <taxon>eudicotyledons</taxon>
        <taxon>Gunneridae</taxon>
        <taxon>Pentapetalae</taxon>
        <taxon>rosids</taxon>
        <taxon>malvids</taxon>
        <taxon>Malvales</taxon>
        <taxon>Malvaceae</taxon>
        <taxon>Malvoideae</taxon>
        <taxon>Hibiscus</taxon>
    </lineage>
</organism>
<name>A0ABR2B4U9_9ROSI</name>
<dbReference type="InterPro" id="IPR009057">
    <property type="entry name" value="Homeodomain-like_sf"/>
</dbReference>
<dbReference type="CDD" id="cd00167">
    <property type="entry name" value="SANT"/>
    <property type="match status" value="2"/>
</dbReference>
<dbReference type="PANTHER" id="PTHR47997">
    <property type="entry name" value="MYB DOMAIN PROTEIN 55"/>
    <property type="match status" value="1"/>
</dbReference>
<dbReference type="InterPro" id="IPR001005">
    <property type="entry name" value="SANT/Myb"/>
</dbReference>
<dbReference type="EMBL" id="JBBPBM010000179">
    <property type="protein sequence ID" value="KAK8501880.1"/>
    <property type="molecule type" value="Genomic_DNA"/>
</dbReference>
<dbReference type="InterPro" id="IPR006461">
    <property type="entry name" value="PLAC_motif_containing"/>
</dbReference>
<accession>A0ABR2B4U9</accession>
<dbReference type="Proteomes" id="UP001472677">
    <property type="component" value="Unassembled WGS sequence"/>
</dbReference>